<dbReference type="AlphaFoldDB" id="A0A8J2U3F5"/>
<keyword evidence="3 6" id="KW-0326">Glycosidase</keyword>
<comment type="caution">
    <text evidence="8">The sequence shown here is derived from an EMBL/GenBank/DDBJ whole genome shotgun (WGS) entry which is preliminary data.</text>
</comment>
<feature type="active site" description="Proton donor" evidence="4">
    <location>
        <position position="186"/>
    </location>
</feature>
<dbReference type="SUPFAM" id="SSF49899">
    <property type="entry name" value="Concanavalin A-like lectins/glucanases"/>
    <property type="match status" value="1"/>
</dbReference>
<feature type="site" description="Important for catalytic activity, responsible for pKa modulation of the active site Glu and correct orientation of both the proton donor and substrate" evidence="5">
    <location>
        <position position="128"/>
    </location>
</feature>
<evidence type="ECO:0000256" key="3">
    <source>
        <dbReference type="ARBA" id="ARBA00023295"/>
    </source>
</evidence>
<reference evidence="9" key="1">
    <citation type="journal article" date="2019" name="Int. J. Syst. Evol. Microbiol.">
        <title>The Global Catalogue of Microorganisms (GCM) 10K type strain sequencing project: providing services to taxonomists for standard genome sequencing and annotation.</title>
        <authorList>
            <consortium name="The Broad Institute Genomics Platform"/>
            <consortium name="The Broad Institute Genome Sequencing Center for Infectious Disease"/>
            <person name="Wu L."/>
            <person name="Ma J."/>
        </authorList>
    </citation>
    <scope>NUCLEOTIDE SEQUENCE [LARGE SCALE GENOMIC DNA]</scope>
    <source>
        <strain evidence="9">CGMCC 1.10130</strain>
    </source>
</reference>
<accession>A0A8J2U3F5</accession>
<gene>
    <name evidence="8" type="ORF">GCM10011369_10300</name>
</gene>
<evidence type="ECO:0000256" key="4">
    <source>
        <dbReference type="PIRSR" id="PIRSR606710-1"/>
    </source>
</evidence>
<dbReference type="SUPFAM" id="SSF75005">
    <property type="entry name" value="Arabinanase/levansucrase/invertase"/>
    <property type="match status" value="1"/>
</dbReference>
<keyword evidence="2 6" id="KW-0378">Hydrolase</keyword>
<dbReference type="CDD" id="cd09000">
    <property type="entry name" value="GH43_SXA-like"/>
    <property type="match status" value="1"/>
</dbReference>
<keyword evidence="9" id="KW-1185">Reference proteome</keyword>
<evidence type="ECO:0000256" key="5">
    <source>
        <dbReference type="PIRSR" id="PIRSR606710-2"/>
    </source>
</evidence>
<organism evidence="8 9">
    <name type="scientific">Neiella marina</name>
    <dbReference type="NCBI Taxonomy" id="508461"/>
    <lineage>
        <taxon>Bacteria</taxon>
        <taxon>Pseudomonadati</taxon>
        <taxon>Pseudomonadota</taxon>
        <taxon>Gammaproteobacteria</taxon>
        <taxon>Alteromonadales</taxon>
        <taxon>Echinimonadaceae</taxon>
        <taxon>Neiella</taxon>
    </lineage>
</organism>
<evidence type="ECO:0000313" key="9">
    <source>
        <dbReference type="Proteomes" id="UP000619743"/>
    </source>
</evidence>
<evidence type="ECO:0000256" key="1">
    <source>
        <dbReference type="ARBA" id="ARBA00009865"/>
    </source>
</evidence>
<dbReference type="GO" id="GO:0005975">
    <property type="term" value="P:carbohydrate metabolic process"/>
    <property type="evidence" value="ECO:0007669"/>
    <property type="project" value="InterPro"/>
</dbReference>
<protein>
    <submittedName>
        <fullName evidence="8">Xylan 1,4-beta-xylosidase</fullName>
    </submittedName>
</protein>
<name>A0A8J2U3F5_9GAMM</name>
<dbReference type="PANTHER" id="PTHR42812">
    <property type="entry name" value="BETA-XYLOSIDASE"/>
    <property type="match status" value="1"/>
</dbReference>
<dbReference type="GO" id="GO:0004553">
    <property type="term" value="F:hydrolase activity, hydrolyzing O-glycosyl compounds"/>
    <property type="evidence" value="ECO:0007669"/>
    <property type="project" value="InterPro"/>
</dbReference>
<evidence type="ECO:0000313" key="8">
    <source>
        <dbReference type="EMBL" id="GGA70523.1"/>
    </source>
</evidence>
<dbReference type="EMBL" id="BMDX01000003">
    <property type="protein sequence ID" value="GGA70523.1"/>
    <property type="molecule type" value="Genomic_DNA"/>
</dbReference>
<dbReference type="InterPro" id="IPR023296">
    <property type="entry name" value="Glyco_hydro_beta-prop_sf"/>
</dbReference>
<proteinExistence type="inferred from homology"/>
<dbReference type="InterPro" id="IPR051795">
    <property type="entry name" value="Glycosyl_Hydrlase_43"/>
</dbReference>
<dbReference type="Pfam" id="PF04616">
    <property type="entry name" value="Glyco_hydro_43"/>
    <property type="match status" value="1"/>
</dbReference>
<dbReference type="InterPro" id="IPR006710">
    <property type="entry name" value="Glyco_hydro_43"/>
</dbReference>
<dbReference type="Pfam" id="PF17851">
    <property type="entry name" value="GH43_C2"/>
    <property type="match status" value="1"/>
</dbReference>
<evidence type="ECO:0000256" key="2">
    <source>
        <dbReference type="ARBA" id="ARBA00022801"/>
    </source>
</evidence>
<feature type="active site" description="Proton acceptor" evidence="4">
    <location>
        <position position="15"/>
    </location>
</feature>
<dbReference type="RefSeq" id="WP_087504697.1">
    <property type="nucleotide sequence ID" value="NZ_BMDX01000003.1"/>
</dbReference>
<dbReference type="PANTHER" id="PTHR42812:SF12">
    <property type="entry name" value="BETA-XYLOSIDASE-RELATED"/>
    <property type="match status" value="1"/>
</dbReference>
<dbReference type="InterPro" id="IPR041542">
    <property type="entry name" value="GH43_C2"/>
</dbReference>
<sequence>MTTITNPIIRGFNPDPSILRVGDDYYIVTSTFEWFPGYQLHHSKDLKNWRLIGRPLDRVSQLDMAGIPDSCGVWAPCLSHHDGVFYLLYTNVKRFDGPWKDTPNYVVTATDIEGPWSEPIYLNSSGFDSSFFHDDDGKTWMVNMVVDHRNDKFFGGIVLQQYSKRQKKLVGDIHYIFEGTERGRTEGPHLYKRNGYYYLLTAEGGTGYEHAMTLARAKSITGPYEVHPHNPIVSALEDPSAYLQRTGHGDLVETQNGEWYAVFLTGRPLTERGRCITGRETAIERVEWRDDDWLYLGCGGCQPRPEVEAPRLLEHPFPPPPERQDFDGEQIDLHFQSPRVPMSPVWVNQSDRPGYLRLYGRESLASCFNQSLVARRVQEHHTETATCVEFAPSNFQQMAGLVCYYNTYYFHYLHIHGDDFGGDANKKFLSIISADRVHYDYPLTEPVDITGAERVYLKADFNGADLQFYYGINEHQWHKIGPVLDGSILSDEHAANFKERFHAAFTGAFVGMACQDLSGQGVHADFDWFEYKELSHR</sequence>
<feature type="domain" description="Beta-xylosidase C-terminal Concanavalin A-like" evidence="7">
    <location>
        <begin position="323"/>
        <end position="532"/>
    </location>
</feature>
<dbReference type="InterPro" id="IPR013320">
    <property type="entry name" value="ConA-like_dom_sf"/>
</dbReference>
<dbReference type="Proteomes" id="UP000619743">
    <property type="component" value="Unassembled WGS sequence"/>
</dbReference>
<dbReference type="OrthoDB" id="9801455at2"/>
<comment type="similarity">
    <text evidence="1 6">Belongs to the glycosyl hydrolase 43 family.</text>
</comment>
<evidence type="ECO:0000259" key="7">
    <source>
        <dbReference type="Pfam" id="PF17851"/>
    </source>
</evidence>
<dbReference type="Gene3D" id="2.115.10.20">
    <property type="entry name" value="Glycosyl hydrolase domain, family 43"/>
    <property type="match status" value="1"/>
</dbReference>
<evidence type="ECO:0000256" key="6">
    <source>
        <dbReference type="RuleBase" id="RU361187"/>
    </source>
</evidence>
<dbReference type="Gene3D" id="2.60.120.200">
    <property type="match status" value="1"/>
</dbReference>